<dbReference type="SUPFAM" id="SSF56801">
    <property type="entry name" value="Acetyl-CoA synthetase-like"/>
    <property type="match status" value="1"/>
</dbReference>
<dbReference type="Gene3D" id="3.30.300.30">
    <property type="match status" value="1"/>
</dbReference>
<keyword evidence="9" id="KW-1185">Reference proteome</keyword>
<evidence type="ECO:0000313" key="8">
    <source>
        <dbReference type="EMBL" id="MBB4155727.1"/>
    </source>
</evidence>
<reference evidence="8 9" key="1">
    <citation type="submission" date="2020-08" db="EMBL/GenBank/DDBJ databases">
        <title>Genomic Encyclopedia of Type Strains, Phase IV (KMG-IV): sequencing the most valuable type-strain genomes for metagenomic binning, comparative biology and taxonomic classification.</title>
        <authorList>
            <person name="Goeker M."/>
        </authorList>
    </citation>
    <scope>NUCLEOTIDE SEQUENCE [LARGE SCALE GENOMIC DNA]</scope>
    <source>
        <strain evidence="8 9">YC6723</strain>
    </source>
</reference>
<feature type="domain" description="AMP-dependent synthetase/ligase" evidence="6">
    <location>
        <begin position="13"/>
        <end position="362"/>
    </location>
</feature>
<evidence type="ECO:0000256" key="3">
    <source>
        <dbReference type="ARBA" id="ARBA00051915"/>
    </source>
</evidence>
<gene>
    <name evidence="8" type="ORF">GGQ80_003652</name>
</gene>
<dbReference type="GO" id="GO:0031956">
    <property type="term" value="F:medium-chain fatty acid-CoA ligase activity"/>
    <property type="evidence" value="ECO:0007669"/>
    <property type="project" value="TreeGrafter"/>
</dbReference>
<dbReference type="Gene3D" id="3.40.50.12780">
    <property type="entry name" value="N-terminal domain of ligase-like"/>
    <property type="match status" value="1"/>
</dbReference>
<dbReference type="PROSITE" id="PS00455">
    <property type="entry name" value="AMP_BINDING"/>
    <property type="match status" value="1"/>
</dbReference>
<dbReference type="GO" id="GO:0006631">
    <property type="term" value="P:fatty acid metabolic process"/>
    <property type="evidence" value="ECO:0007669"/>
    <property type="project" value="TreeGrafter"/>
</dbReference>
<dbReference type="Proteomes" id="UP000529795">
    <property type="component" value="Unassembled WGS sequence"/>
</dbReference>
<evidence type="ECO:0000256" key="5">
    <source>
        <dbReference type="ARBA" id="ARBA00067668"/>
    </source>
</evidence>
<dbReference type="InterPro" id="IPR025110">
    <property type="entry name" value="AMP-bd_C"/>
</dbReference>
<dbReference type="Pfam" id="PF00501">
    <property type="entry name" value="AMP-binding"/>
    <property type="match status" value="1"/>
</dbReference>
<accession>A0A840FJ40</accession>
<dbReference type="InterPro" id="IPR045851">
    <property type="entry name" value="AMP-bd_C_sf"/>
</dbReference>
<dbReference type="InterPro" id="IPR042099">
    <property type="entry name" value="ANL_N_sf"/>
</dbReference>
<dbReference type="AlphaFoldDB" id="A0A840FJ40"/>
<organism evidence="8 9">
    <name type="scientific">Sphingomonas jinjuensis</name>
    <dbReference type="NCBI Taxonomy" id="535907"/>
    <lineage>
        <taxon>Bacteria</taxon>
        <taxon>Pseudomonadati</taxon>
        <taxon>Pseudomonadota</taxon>
        <taxon>Alphaproteobacteria</taxon>
        <taxon>Sphingomonadales</taxon>
        <taxon>Sphingomonadaceae</taxon>
        <taxon>Sphingomonas</taxon>
    </lineage>
</organism>
<dbReference type="FunFam" id="3.30.300.30:FF:000008">
    <property type="entry name" value="2,3-dihydroxybenzoate-AMP ligase"/>
    <property type="match status" value="1"/>
</dbReference>
<dbReference type="EC" id="6.2.1.44" evidence="4"/>
<dbReference type="RefSeq" id="WP_183987472.1">
    <property type="nucleotide sequence ID" value="NZ_JACIEV010000022.1"/>
</dbReference>
<protein>
    <recommendedName>
        <fullName evidence="5">3-methylmercaptopropionyl-CoA ligase</fullName>
        <ecNumber evidence="4">6.2.1.44</ecNumber>
    </recommendedName>
</protein>
<evidence type="ECO:0000256" key="2">
    <source>
        <dbReference type="ARBA" id="ARBA00022598"/>
    </source>
</evidence>
<dbReference type="PANTHER" id="PTHR43201">
    <property type="entry name" value="ACYL-COA SYNTHETASE"/>
    <property type="match status" value="1"/>
</dbReference>
<name>A0A840FJ40_9SPHN</name>
<dbReference type="EMBL" id="JACIEV010000022">
    <property type="protein sequence ID" value="MBB4155727.1"/>
    <property type="molecule type" value="Genomic_DNA"/>
</dbReference>
<comment type="caution">
    <text evidence="8">The sequence shown here is derived from an EMBL/GenBank/DDBJ whole genome shotgun (WGS) entry which is preliminary data.</text>
</comment>
<evidence type="ECO:0000259" key="6">
    <source>
        <dbReference type="Pfam" id="PF00501"/>
    </source>
</evidence>
<evidence type="ECO:0000256" key="1">
    <source>
        <dbReference type="ARBA" id="ARBA00006432"/>
    </source>
</evidence>
<comment type="catalytic activity">
    <reaction evidence="3">
        <text>3-(methylsulfanyl)propanoate + ATP + CoA = 3-(methylsulfanyl)propanoyl-CoA + AMP + diphosphate</text>
        <dbReference type="Rhea" id="RHEA:43052"/>
        <dbReference type="ChEBI" id="CHEBI:30616"/>
        <dbReference type="ChEBI" id="CHEBI:33019"/>
        <dbReference type="ChEBI" id="CHEBI:49016"/>
        <dbReference type="ChEBI" id="CHEBI:57287"/>
        <dbReference type="ChEBI" id="CHEBI:82815"/>
        <dbReference type="ChEBI" id="CHEBI:456215"/>
        <dbReference type="EC" id="6.2.1.44"/>
    </reaction>
    <physiologicalReaction direction="left-to-right" evidence="3">
        <dbReference type="Rhea" id="RHEA:43053"/>
    </physiologicalReaction>
</comment>
<evidence type="ECO:0000256" key="4">
    <source>
        <dbReference type="ARBA" id="ARBA00066616"/>
    </source>
</evidence>
<evidence type="ECO:0000259" key="7">
    <source>
        <dbReference type="Pfam" id="PF13193"/>
    </source>
</evidence>
<keyword evidence="2 8" id="KW-0436">Ligase</keyword>
<proteinExistence type="inferred from homology"/>
<dbReference type="Pfam" id="PF13193">
    <property type="entry name" value="AMP-binding_C"/>
    <property type="match status" value="1"/>
</dbReference>
<dbReference type="InterPro" id="IPR020845">
    <property type="entry name" value="AMP-binding_CS"/>
</dbReference>
<evidence type="ECO:0000313" key="9">
    <source>
        <dbReference type="Proteomes" id="UP000529795"/>
    </source>
</evidence>
<comment type="similarity">
    <text evidence="1">Belongs to the ATP-dependent AMP-binding enzyme family.</text>
</comment>
<dbReference type="PANTHER" id="PTHR43201:SF5">
    <property type="entry name" value="MEDIUM-CHAIN ACYL-COA LIGASE ACSF2, MITOCHONDRIAL"/>
    <property type="match status" value="1"/>
</dbReference>
<sequence>MQPTLLSLMRGFANATPDAPCLAHEDERLSFRDLDRRSGQLADLLVNEGVGAGDRVALLSHTGTIFYELAFACARIGAIMLPLNWRLATREIAQIVADAEPAVVLIQASLSPMLGSDATPRIELDHLAACSAAANPDPILPPVDPEAPTLLLYTSGTTGQPKGVLISQANLSYVERMAREIWAFDATSVNLVAMPLFHIGGIGYGMMALSQGGETVLLDKLDPASIVAAINRHGVTHGFFVPTVVQRLVDHVEAGGEAPRGLKRILYGAAPIGEPLLRRALALFGCAFSHAYGATETAGTVISLPPEQHDPDGPNPERLRSCGRPLPWVEVALVDPASERAVATGEVGEIRIRSGMVALGYWRKPDETAAAITEDGWLKTGDAAYCDDEGFVFIHDRYKDMIVSGGENVYPTEIENVLGAHLDVGQVAVIGVPHAKWGESPRAYVVPRVGATPDEAEMIAYARARLAHYKCPTSIRFVGELPQTASGKILKKELREIDRASAEASA</sequence>
<dbReference type="InterPro" id="IPR000873">
    <property type="entry name" value="AMP-dep_synth/lig_dom"/>
</dbReference>
<feature type="domain" description="AMP-binding enzyme C-terminal" evidence="7">
    <location>
        <begin position="413"/>
        <end position="488"/>
    </location>
</feature>